<name>A0A1H3ZFF0_9BACI</name>
<dbReference type="EMBL" id="FNQR01000003">
    <property type="protein sequence ID" value="SEA22410.1"/>
    <property type="molecule type" value="Genomic_DNA"/>
</dbReference>
<proteinExistence type="predicted"/>
<protein>
    <submittedName>
        <fullName evidence="1">Uncharacterized protein</fullName>
    </submittedName>
</protein>
<accession>A0A1H3ZFF0</accession>
<dbReference type="Proteomes" id="UP000198584">
    <property type="component" value="Unassembled WGS sequence"/>
</dbReference>
<dbReference type="RefSeq" id="WP_093043142.1">
    <property type="nucleotide sequence ID" value="NZ_FNQR01000003.1"/>
</dbReference>
<evidence type="ECO:0000313" key="1">
    <source>
        <dbReference type="EMBL" id="SEA22410.1"/>
    </source>
</evidence>
<gene>
    <name evidence="1" type="ORF">SAMN05421743_103227</name>
</gene>
<keyword evidence="2" id="KW-1185">Reference proteome</keyword>
<evidence type="ECO:0000313" key="2">
    <source>
        <dbReference type="Proteomes" id="UP000198584"/>
    </source>
</evidence>
<dbReference type="AlphaFoldDB" id="A0A1H3ZFF0"/>
<organism evidence="1 2">
    <name type="scientific">Thalassobacillus cyri</name>
    <dbReference type="NCBI Taxonomy" id="571932"/>
    <lineage>
        <taxon>Bacteria</taxon>
        <taxon>Bacillati</taxon>
        <taxon>Bacillota</taxon>
        <taxon>Bacilli</taxon>
        <taxon>Bacillales</taxon>
        <taxon>Bacillaceae</taxon>
        <taxon>Thalassobacillus</taxon>
    </lineage>
</organism>
<dbReference type="OrthoDB" id="2939119at2"/>
<sequence>MRNKHFLLYGLIAVLVVSGGWAYQKITDDTYEGMSIIPEEHKDIPVFEGLEPKRSRYVIQGNRWREIYTFYSNALPDYGWDVEYEDSALADSNEENDWSGFQSYWRKEGFDGELGISASYNRIEDETKVIFDKTPIYQSTAWFGKVPESICVDGKQNSENCEAIEEEADREKIVNFINDAIDWESKGAPGVEMSVMTLGDIEVKVLYGKDKEIFFQSEKGMKMMKPDPDFFEAANLSP</sequence>
<reference evidence="2" key="1">
    <citation type="submission" date="2016-10" db="EMBL/GenBank/DDBJ databases">
        <authorList>
            <person name="Varghese N."/>
            <person name="Submissions S."/>
        </authorList>
    </citation>
    <scope>NUCLEOTIDE SEQUENCE [LARGE SCALE GENOMIC DNA]</scope>
    <source>
        <strain evidence="2">CCM7597</strain>
    </source>
</reference>